<keyword evidence="2" id="KW-1185">Reference proteome</keyword>
<accession>A0A6A5YL34</accession>
<proteinExistence type="predicted"/>
<sequence>MEYLKRIRKMKTFLAKNLFRKGSLRKKEASFRFLDLPREIRDQIYSYIWLEKHIRTGSLVQDSLEQQSRYMVPTALDWHPVCPAVVGVNRQVSSESMEILYRPLTFVVHLELISPVFSSRSKRYYRQEGGFAIPFGWKVDFMTKLVLHIDLWWHETTVKTMKALRWTDLKKMKRLRSLRLVITYRNVQIRRRNREMLVIGAMKYIDCDGKERLGTDEFRYMIGDLIKGLPSTATKIVLGGQIPEESGRRNGFAIDGRFLKRVVESLKEYQIWKGGKRLELIVGDDIDTKIHGGEKELLGGKELG</sequence>
<name>A0A6A5YL34_9PLEO</name>
<gene>
    <name evidence="1" type="ORF">BDV96DRAFT_653337</name>
</gene>
<organism evidence="1 2">
    <name type="scientific">Lophiotrema nucula</name>
    <dbReference type="NCBI Taxonomy" id="690887"/>
    <lineage>
        <taxon>Eukaryota</taxon>
        <taxon>Fungi</taxon>
        <taxon>Dikarya</taxon>
        <taxon>Ascomycota</taxon>
        <taxon>Pezizomycotina</taxon>
        <taxon>Dothideomycetes</taxon>
        <taxon>Pleosporomycetidae</taxon>
        <taxon>Pleosporales</taxon>
        <taxon>Lophiotremataceae</taxon>
        <taxon>Lophiotrema</taxon>
    </lineage>
</organism>
<evidence type="ECO:0008006" key="3">
    <source>
        <dbReference type="Google" id="ProtNLM"/>
    </source>
</evidence>
<dbReference type="EMBL" id="ML977351">
    <property type="protein sequence ID" value="KAF2107832.1"/>
    <property type="molecule type" value="Genomic_DNA"/>
</dbReference>
<evidence type="ECO:0000313" key="1">
    <source>
        <dbReference type="EMBL" id="KAF2107832.1"/>
    </source>
</evidence>
<dbReference type="AlphaFoldDB" id="A0A6A5YL34"/>
<dbReference type="Proteomes" id="UP000799770">
    <property type="component" value="Unassembled WGS sequence"/>
</dbReference>
<evidence type="ECO:0000313" key="2">
    <source>
        <dbReference type="Proteomes" id="UP000799770"/>
    </source>
</evidence>
<dbReference type="PANTHER" id="PTHR38790">
    <property type="entry name" value="2EXR DOMAIN-CONTAINING PROTEIN-RELATED"/>
    <property type="match status" value="1"/>
</dbReference>
<dbReference type="OrthoDB" id="5229512at2759"/>
<reference evidence="1" key="1">
    <citation type="journal article" date="2020" name="Stud. Mycol.">
        <title>101 Dothideomycetes genomes: a test case for predicting lifestyles and emergence of pathogens.</title>
        <authorList>
            <person name="Haridas S."/>
            <person name="Albert R."/>
            <person name="Binder M."/>
            <person name="Bloem J."/>
            <person name="Labutti K."/>
            <person name="Salamov A."/>
            <person name="Andreopoulos B."/>
            <person name="Baker S."/>
            <person name="Barry K."/>
            <person name="Bills G."/>
            <person name="Bluhm B."/>
            <person name="Cannon C."/>
            <person name="Castanera R."/>
            <person name="Culley D."/>
            <person name="Daum C."/>
            <person name="Ezra D."/>
            <person name="Gonzalez J."/>
            <person name="Henrissat B."/>
            <person name="Kuo A."/>
            <person name="Liang C."/>
            <person name="Lipzen A."/>
            <person name="Lutzoni F."/>
            <person name="Magnuson J."/>
            <person name="Mondo S."/>
            <person name="Nolan M."/>
            <person name="Ohm R."/>
            <person name="Pangilinan J."/>
            <person name="Park H.-J."/>
            <person name="Ramirez L."/>
            <person name="Alfaro M."/>
            <person name="Sun H."/>
            <person name="Tritt A."/>
            <person name="Yoshinaga Y."/>
            <person name="Zwiers L.-H."/>
            <person name="Turgeon B."/>
            <person name="Goodwin S."/>
            <person name="Spatafora J."/>
            <person name="Crous P."/>
            <person name="Grigoriev I."/>
        </authorList>
    </citation>
    <scope>NUCLEOTIDE SEQUENCE</scope>
    <source>
        <strain evidence="1">CBS 627.86</strain>
    </source>
</reference>
<protein>
    <recommendedName>
        <fullName evidence="3">F-box domain-containing protein</fullName>
    </recommendedName>
</protein>